<evidence type="ECO:0000313" key="11">
    <source>
        <dbReference type="EMBL" id="MBG0737978.1"/>
    </source>
</evidence>
<comment type="similarity">
    <text evidence="8">Belongs to the binding-protein-dependent transport system permease family.</text>
</comment>
<feature type="transmembrane region" description="Helical" evidence="8">
    <location>
        <begin position="250"/>
        <end position="274"/>
    </location>
</feature>
<organism evidence="11 12">
    <name type="scientific">Arthrobacter terrae</name>
    <dbReference type="NCBI Taxonomy" id="2935737"/>
    <lineage>
        <taxon>Bacteria</taxon>
        <taxon>Bacillati</taxon>
        <taxon>Actinomycetota</taxon>
        <taxon>Actinomycetes</taxon>
        <taxon>Micrococcales</taxon>
        <taxon>Micrococcaceae</taxon>
        <taxon>Arthrobacter</taxon>
    </lineage>
</organism>
<feature type="compositionally biased region" description="Basic and acidic residues" evidence="9">
    <location>
        <begin position="293"/>
        <end position="309"/>
    </location>
</feature>
<dbReference type="GO" id="GO:0043190">
    <property type="term" value="C:ATP-binding cassette (ABC) transporter complex"/>
    <property type="evidence" value="ECO:0007669"/>
    <property type="project" value="InterPro"/>
</dbReference>
<gene>
    <name evidence="11" type="ORF">IV500_00795</name>
</gene>
<accession>A0A931CQY4</accession>
<dbReference type="PANTHER" id="PTHR30614">
    <property type="entry name" value="MEMBRANE COMPONENT OF AMINO ACID ABC TRANSPORTER"/>
    <property type="match status" value="1"/>
</dbReference>
<keyword evidence="12" id="KW-1185">Reference proteome</keyword>
<keyword evidence="6 8" id="KW-1133">Transmembrane helix</keyword>
<evidence type="ECO:0000256" key="6">
    <source>
        <dbReference type="ARBA" id="ARBA00022989"/>
    </source>
</evidence>
<feature type="transmembrane region" description="Helical" evidence="8">
    <location>
        <begin position="147"/>
        <end position="166"/>
    </location>
</feature>
<dbReference type="Proteomes" id="UP000655366">
    <property type="component" value="Unassembled WGS sequence"/>
</dbReference>
<feature type="compositionally biased region" description="Polar residues" evidence="9">
    <location>
        <begin position="322"/>
        <end position="336"/>
    </location>
</feature>
<feature type="transmembrane region" description="Helical" evidence="8">
    <location>
        <begin position="101"/>
        <end position="127"/>
    </location>
</feature>
<dbReference type="InterPro" id="IPR010065">
    <property type="entry name" value="AA_ABC_transptr_permease_3TM"/>
</dbReference>
<dbReference type="Gene3D" id="1.10.3720.10">
    <property type="entry name" value="MetI-like"/>
    <property type="match status" value="1"/>
</dbReference>
<dbReference type="Pfam" id="PF00528">
    <property type="entry name" value="BPD_transp_1"/>
    <property type="match status" value="1"/>
</dbReference>
<evidence type="ECO:0000313" key="12">
    <source>
        <dbReference type="Proteomes" id="UP000655366"/>
    </source>
</evidence>
<comment type="caution">
    <text evidence="11">The sequence shown here is derived from an EMBL/GenBank/DDBJ whole genome shotgun (WGS) entry which is preliminary data.</text>
</comment>
<dbReference type="PROSITE" id="PS50928">
    <property type="entry name" value="ABC_TM1"/>
    <property type="match status" value="1"/>
</dbReference>
<dbReference type="SUPFAM" id="SSF161098">
    <property type="entry name" value="MetI-like"/>
    <property type="match status" value="1"/>
</dbReference>
<dbReference type="FunFam" id="1.10.3720.10:FF:000006">
    <property type="entry name" value="Glutamate/aspartate ABC transporter, permease protein GltK"/>
    <property type="match status" value="1"/>
</dbReference>
<keyword evidence="3" id="KW-1003">Cell membrane</keyword>
<protein>
    <submittedName>
        <fullName evidence="11">Amino acid ABC transporter permease</fullName>
    </submittedName>
</protein>
<evidence type="ECO:0000256" key="7">
    <source>
        <dbReference type="ARBA" id="ARBA00023136"/>
    </source>
</evidence>
<keyword evidence="4 8" id="KW-0812">Transmembrane</keyword>
<evidence type="ECO:0000256" key="3">
    <source>
        <dbReference type="ARBA" id="ARBA00022475"/>
    </source>
</evidence>
<name>A0A931CQY4_9MICC</name>
<dbReference type="CDD" id="cd06261">
    <property type="entry name" value="TM_PBP2"/>
    <property type="match status" value="1"/>
</dbReference>
<dbReference type="InterPro" id="IPR043429">
    <property type="entry name" value="ArtM/GltK/GlnP/TcyL/YhdX-like"/>
</dbReference>
<dbReference type="PANTHER" id="PTHR30614:SF0">
    <property type="entry name" value="L-CYSTINE TRANSPORT SYSTEM PERMEASE PROTEIN TCYL"/>
    <property type="match status" value="1"/>
</dbReference>
<evidence type="ECO:0000256" key="5">
    <source>
        <dbReference type="ARBA" id="ARBA00022970"/>
    </source>
</evidence>
<reference evidence="11 12" key="1">
    <citation type="submission" date="2020-11" db="EMBL/GenBank/DDBJ databases">
        <title>Arthrobacter antarcticus sp. nov., isolated from Antarctic Soil.</title>
        <authorList>
            <person name="Li J."/>
        </authorList>
    </citation>
    <scope>NUCLEOTIDE SEQUENCE [LARGE SCALE GENOMIC DNA]</scope>
    <source>
        <strain evidence="11 12">Z1-20</strain>
    </source>
</reference>
<feature type="domain" description="ABC transmembrane type-1" evidence="10">
    <location>
        <begin position="65"/>
        <end position="271"/>
    </location>
</feature>
<dbReference type="GO" id="GO:0006865">
    <property type="term" value="P:amino acid transport"/>
    <property type="evidence" value="ECO:0007669"/>
    <property type="project" value="UniProtKB-KW"/>
</dbReference>
<evidence type="ECO:0000256" key="9">
    <source>
        <dbReference type="SAM" id="MobiDB-lite"/>
    </source>
</evidence>
<dbReference type="InterPro" id="IPR000515">
    <property type="entry name" value="MetI-like"/>
</dbReference>
<dbReference type="RefSeq" id="WP_196394918.1">
    <property type="nucleotide sequence ID" value="NZ_JADNYM010000001.1"/>
</dbReference>
<feature type="transmembrane region" description="Helical" evidence="8">
    <location>
        <begin position="61"/>
        <end position="89"/>
    </location>
</feature>
<evidence type="ECO:0000256" key="4">
    <source>
        <dbReference type="ARBA" id="ARBA00022692"/>
    </source>
</evidence>
<evidence type="ECO:0000259" key="10">
    <source>
        <dbReference type="PROSITE" id="PS50928"/>
    </source>
</evidence>
<evidence type="ECO:0000256" key="2">
    <source>
        <dbReference type="ARBA" id="ARBA00022448"/>
    </source>
</evidence>
<comment type="subcellular location">
    <subcellularLocation>
        <location evidence="1 8">Cell membrane</location>
        <topology evidence="1 8">Multi-pass membrane protein</topology>
    </subcellularLocation>
</comment>
<keyword evidence="5" id="KW-0029">Amino-acid transport</keyword>
<evidence type="ECO:0000256" key="1">
    <source>
        <dbReference type="ARBA" id="ARBA00004651"/>
    </source>
</evidence>
<dbReference type="NCBIfam" id="TIGR01726">
    <property type="entry name" value="HEQRo_perm_3TM"/>
    <property type="match status" value="1"/>
</dbReference>
<feature type="transmembrane region" description="Helical" evidence="8">
    <location>
        <begin position="21"/>
        <end position="41"/>
    </location>
</feature>
<evidence type="ECO:0000256" key="8">
    <source>
        <dbReference type="RuleBase" id="RU363032"/>
    </source>
</evidence>
<dbReference type="InterPro" id="IPR035906">
    <property type="entry name" value="MetI-like_sf"/>
</dbReference>
<keyword evidence="2 8" id="KW-0813">Transport</keyword>
<dbReference type="EMBL" id="JADNYM010000001">
    <property type="protein sequence ID" value="MBG0737978.1"/>
    <property type="molecule type" value="Genomic_DNA"/>
</dbReference>
<feature type="region of interest" description="Disordered" evidence="9">
    <location>
        <begin position="293"/>
        <end position="336"/>
    </location>
</feature>
<proteinExistence type="inferred from homology"/>
<sequence length="336" mass="36582">MSAVLTMEEAEPAQVVPSRHTGRWITATVVLVLVALLLYAMATNERFQWDVVGKYLFADPILMGVLNTLILTVLAMIIGIVLGIVVAVGRLSDNFIVSKAAWFYAWFFRGTPLLVQLLFWFFLSALVPRIALGVPLGPELFSFDTNSLITPFMAAMLGLGLNEAAYMSEIVRSGISSVTPGQTEAAKSIGMTRLQTMRRVVLPQAMRIIIPPTGNETIGMLKQTSLVLVIGYSELLTSASLIYSRTYQTIPLLIVAALWYLFITAVLSVAQYFLERRYGRGFSPLSAIRVDKNKQDKNTVDTDKLDKDTSGPAVPANGPASGITTSAPSANTEIPS</sequence>
<keyword evidence="7 8" id="KW-0472">Membrane</keyword>
<dbReference type="AlphaFoldDB" id="A0A931CQY4"/>
<dbReference type="GO" id="GO:0022857">
    <property type="term" value="F:transmembrane transporter activity"/>
    <property type="evidence" value="ECO:0007669"/>
    <property type="project" value="InterPro"/>
</dbReference>